<dbReference type="GO" id="GO:0005737">
    <property type="term" value="C:cytoplasm"/>
    <property type="evidence" value="ECO:0007669"/>
    <property type="project" value="TreeGrafter"/>
</dbReference>
<dbReference type="EMBL" id="BLQM01000063">
    <property type="protein sequence ID" value="GMH58187.1"/>
    <property type="molecule type" value="Genomic_DNA"/>
</dbReference>
<evidence type="ECO:0000313" key="4">
    <source>
        <dbReference type="Proteomes" id="UP001162640"/>
    </source>
</evidence>
<gene>
    <name evidence="3" type="ORF">TL16_g02553</name>
</gene>
<dbReference type="InterPro" id="IPR024253">
    <property type="entry name" value="Phosducin_thioredoxin-like_dom"/>
</dbReference>
<sequence>MSNLINYDGLTPNHQHSGTTTDFEDALIKHDVIDKRQALGNKGMTEEQITRTLEKDAQDLKLDTTNYHHDLNSDSDDDLLNDLDDDEFLSSYRKQRLQEIKVNSAEKAKRDLNRFNGVDEISRDEWASAVNGVSEDGTWVVVNLEHSGNNETKNVTECLKNVADRFGDVKFLRIDWRAAIENWPEANLPTVFCYRNGELQKQMISAKQSGGPHTTVHRLEWRLKLLGVLPDSELEEDGREIVKKVNVLKIDKMSRKGGVGMETWGDEDDEDAGND</sequence>
<dbReference type="Proteomes" id="UP001162640">
    <property type="component" value="Unassembled WGS sequence"/>
</dbReference>
<dbReference type="InterPro" id="IPR051498">
    <property type="entry name" value="Phosducin-like_chap/apop_reg"/>
</dbReference>
<dbReference type="Pfam" id="PF02114">
    <property type="entry name" value="Phosducin"/>
    <property type="match status" value="1"/>
</dbReference>
<name>A0A9W7DX09_9STRA</name>
<protein>
    <recommendedName>
        <fullName evidence="2">Phosducin domain-containing protein</fullName>
    </recommendedName>
</protein>
<comment type="similarity">
    <text evidence="1">Belongs to the phosducin family.</text>
</comment>
<dbReference type="AlphaFoldDB" id="A0A9W7DX09"/>
<organism evidence="3 4">
    <name type="scientific">Triparma laevis f. inornata</name>
    <dbReference type="NCBI Taxonomy" id="1714386"/>
    <lineage>
        <taxon>Eukaryota</taxon>
        <taxon>Sar</taxon>
        <taxon>Stramenopiles</taxon>
        <taxon>Ochrophyta</taxon>
        <taxon>Bolidophyceae</taxon>
        <taxon>Parmales</taxon>
        <taxon>Triparmaceae</taxon>
        <taxon>Triparma</taxon>
    </lineage>
</organism>
<proteinExistence type="inferred from homology"/>
<dbReference type="PANTHER" id="PTHR45809">
    <property type="entry name" value="VIRAL IAP-ASSOCIATED FACTOR HOMOLOG"/>
    <property type="match status" value="1"/>
</dbReference>
<comment type="caution">
    <text evidence="3">The sequence shown here is derived from an EMBL/GenBank/DDBJ whole genome shotgun (WGS) entry which is preliminary data.</text>
</comment>
<dbReference type="GO" id="GO:0006457">
    <property type="term" value="P:protein folding"/>
    <property type="evidence" value="ECO:0007669"/>
    <property type="project" value="TreeGrafter"/>
</dbReference>
<reference evidence="4" key="1">
    <citation type="journal article" date="2023" name="Commun. Biol.">
        <title>Genome analysis of Parmales, the sister group of diatoms, reveals the evolutionary specialization of diatoms from phago-mixotrophs to photoautotrophs.</title>
        <authorList>
            <person name="Ban H."/>
            <person name="Sato S."/>
            <person name="Yoshikawa S."/>
            <person name="Yamada K."/>
            <person name="Nakamura Y."/>
            <person name="Ichinomiya M."/>
            <person name="Sato N."/>
            <person name="Blanc-Mathieu R."/>
            <person name="Endo H."/>
            <person name="Kuwata A."/>
            <person name="Ogata H."/>
        </authorList>
    </citation>
    <scope>NUCLEOTIDE SEQUENCE [LARGE SCALE GENOMIC DNA]</scope>
</reference>
<evidence type="ECO:0000256" key="1">
    <source>
        <dbReference type="ARBA" id="ARBA00009686"/>
    </source>
</evidence>
<evidence type="ECO:0000313" key="3">
    <source>
        <dbReference type="EMBL" id="GMH58187.1"/>
    </source>
</evidence>
<dbReference type="SUPFAM" id="SSF52833">
    <property type="entry name" value="Thioredoxin-like"/>
    <property type="match status" value="1"/>
</dbReference>
<feature type="domain" description="Phosducin" evidence="2">
    <location>
        <begin position="79"/>
        <end position="234"/>
    </location>
</feature>
<dbReference type="PANTHER" id="PTHR45809:SF3">
    <property type="entry name" value="VIRAL IAP-ASSOCIATED FACTOR HOMOLOG"/>
    <property type="match status" value="1"/>
</dbReference>
<evidence type="ECO:0000259" key="2">
    <source>
        <dbReference type="Pfam" id="PF02114"/>
    </source>
</evidence>
<dbReference type="InterPro" id="IPR036249">
    <property type="entry name" value="Thioredoxin-like_sf"/>
</dbReference>
<accession>A0A9W7DX09</accession>
<dbReference type="Gene3D" id="3.40.30.10">
    <property type="entry name" value="Glutaredoxin"/>
    <property type="match status" value="1"/>
</dbReference>